<organism evidence="3 4">
    <name type="scientific">Aspergillus wentii DTO 134E9</name>
    <dbReference type="NCBI Taxonomy" id="1073089"/>
    <lineage>
        <taxon>Eukaryota</taxon>
        <taxon>Fungi</taxon>
        <taxon>Dikarya</taxon>
        <taxon>Ascomycota</taxon>
        <taxon>Pezizomycotina</taxon>
        <taxon>Eurotiomycetes</taxon>
        <taxon>Eurotiomycetidae</taxon>
        <taxon>Eurotiales</taxon>
        <taxon>Aspergillaceae</taxon>
        <taxon>Aspergillus</taxon>
        <taxon>Aspergillus subgen. Cremei</taxon>
    </lineage>
</organism>
<dbReference type="GeneID" id="63754515"/>
<protein>
    <recommendedName>
        <fullName evidence="5">SMP-30/Gluconolactonase/LRE-like region domain-containing protein</fullName>
    </recommendedName>
</protein>
<dbReference type="EMBL" id="KV878215">
    <property type="protein sequence ID" value="OJJ31695.1"/>
    <property type="molecule type" value="Genomic_DNA"/>
</dbReference>
<dbReference type="VEuPathDB" id="FungiDB:ASPWEDRAFT_627621"/>
<keyword evidence="1" id="KW-0732">Signal</keyword>
<keyword evidence="4" id="KW-1185">Reference proteome</keyword>
<evidence type="ECO:0000256" key="1">
    <source>
        <dbReference type="SAM" id="SignalP"/>
    </source>
</evidence>
<dbReference type="PANTHER" id="PTHR42060:SF1">
    <property type="entry name" value="NHL REPEAT-CONTAINING PROTEIN"/>
    <property type="match status" value="1"/>
</dbReference>
<dbReference type="OrthoDB" id="9977941at2759"/>
<reference evidence="4" key="2">
    <citation type="journal article" date="2017" name="Genome Biol.">
        <title>Comparative genomics reveals high biological diversity and specific adaptations in the industrially and medically important fungal genus Aspergillus.</title>
        <authorList>
            <person name="de Vries R.P."/>
            <person name="Riley R."/>
            <person name="Wiebenga A."/>
            <person name="Aguilar-Osorio G."/>
            <person name="Amillis S."/>
            <person name="Uchima C.A."/>
            <person name="Anderluh G."/>
            <person name="Asadollahi M."/>
            <person name="Askin M."/>
            <person name="Barry K."/>
            <person name="Battaglia E."/>
            <person name="Bayram O."/>
            <person name="Benocci T."/>
            <person name="Braus-Stromeyer S.A."/>
            <person name="Caldana C."/>
            <person name="Canovas D."/>
            <person name="Cerqueira G.C."/>
            <person name="Chen F."/>
            <person name="Chen W."/>
            <person name="Choi C."/>
            <person name="Clum A."/>
            <person name="Dos Santos R.A."/>
            <person name="Damasio A.R."/>
            <person name="Diallinas G."/>
            <person name="Emri T."/>
            <person name="Fekete E."/>
            <person name="Flipphi M."/>
            <person name="Freyberg S."/>
            <person name="Gallo A."/>
            <person name="Gournas C."/>
            <person name="Habgood R."/>
            <person name="Hainaut M."/>
            <person name="Harispe M.L."/>
            <person name="Henrissat B."/>
            <person name="Hilden K.S."/>
            <person name="Hope R."/>
            <person name="Hossain A."/>
            <person name="Karabika E."/>
            <person name="Karaffa L."/>
            <person name="Karanyi Z."/>
            <person name="Krasevec N."/>
            <person name="Kuo A."/>
            <person name="Kusch H."/>
            <person name="LaButti K."/>
            <person name="Lagendijk E.L."/>
            <person name="Lapidus A."/>
            <person name="Levasseur A."/>
            <person name="Lindquist E."/>
            <person name="Lipzen A."/>
            <person name="Logrieco A.F."/>
            <person name="MacCabe A."/>
            <person name="Maekelae M.R."/>
            <person name="Malavazi I."/>
            <person name="Melin P."/>
            <person name="Meyer V."/>
            <person name="Mielnichuk N."/>
            <person name="Miskei M."/>
            <person name="Molnar A.P."/>
            <person name="Mule G."/>
            <person name="Ngan C.Y."/>
            <person name="Orejas M."/>
            <person name="Orosz E."/>
            <person name="Ouedraogo J.P."/>
            <person name="Overkamp K.M."/>
            <person name="Park H.-S."/>
            <person name="Perrone G."/>
            <person name="Piumi F."/>
            <person name="Punt P.J."/>
            <person name="Ram A.F."/>
            <person name="Ramon A."/>
            <person name="Rauscher S."/>
            <person name="Record E."/>
            <person name="Riano-Pachon D.M."/>
            <person name="Robert V."/>
            <person name="Roehrig J."/>
            <person name="Ruller R."/>
            <person name="Salamov A."/>
            <person name="Salih N.S."/>
            <person name="Samson R.A."/>
            <person name="Sandor E."/>
            <person name="Sanguinetti M."/>
            <person name="Schuetze T."/>
            <person name="Sepcic K."/>
            <person name="Shelest E."/>
            <person name="Sherlock G."/>
            <person name="Sophianopoulou V."/>
            <person name="Squina F.M."/>
            <person name="Sun H."/>
            <person name="Susca A."/>
            <person name="Todd R.B."/>
            <person name="Tsang A."/>
            <person name="Unkles S.E."/>
            <person name="van de Wiele N."/>
            <person name="van Rossen-Uffink D."/>
            <person name="Oliveira J.V."/>
            <person name="Vesth T.C."/>
            <person name="Visser J."/>
            <person name="Yu J.-H."/>
            <person name="Zhou M."/>
            <person name="Andersen M.R."/>
            <person name="Archer D.B."/>
            <person name="Baker S.E."/>
            <person name="Benoit I."/>
            <person name="Brakhage A.A."/>
            <person name="Braus G.H."/>
            <person name="Fischer R."/>
            <person name="Frisvad J.C."/>
            <person name="Goldman G.H."/>
            <person name="Houbraken J."/>
            <person name="Oakley B."/>
            <person name="Pocsi I."/>
            <person name="Scazzocchio C."/>
            <person name="Seiboth B."/>
            <person name="vanKuyk P.A."/>
            <person name="Wortman J."/>
            <person name="Dyer P.S."/>
            <person name="Grigoriev I.V."/>
        </authorList>
    </citation>
    <scope>NUCLEOTIDE SEQUENCE [LARGE SCALE GENOMIC DNA]</scope>
    <source>
        <strain evidence="4">DTO 134E9</strain>
    </source>
</reference>
<dbReference type="InterPro" id="IPR011042">
    <property type="entry name" value="6-blade_b-propeller_TolB-like"/>
</dbReference>
<dbReference type="Gene3D" id="2.120.10.30">
    <property type="entry name" value="TolB, C-terminal domain"/>
    <property type="match status" value="1"/>
</dbReference>
<dbReference type="InterPro" id="IPR052998">
    <property type="entry name" value="Hetero-Diels-Alderase-like"/>
</dbReference>
<dbReference type="VEuPathDB" id="FungiDB:ASPWEDRAFT_672214"/>
<feature type="signal peptide" evidence="1">
    <location>
        <begin position="1"/>
        <end position="18"/>
    </location>
</feature>
<proteinExistence type="predicted"/>
<dbReference type="EMBL" id="KV878216">
    <property type="protein sequence ID" value="OJJ30786.1"/>
    <property type="molecule type" value="Genomic_DNA"/>
</dbReference>
<accession>A0A1L9R9U2</accession>
<dbReference type="AlphaFoldDB" id="A0A1L9R9U2"/>
<evidence type="ECO:0000313" key="2">
    <source>
        <dbReference type="EMBL" id="OJJ30786.1"/>
    </source>
</evidence>
<evidence type="ECO:0000313" key="3">
    <source>
        <dbReference type="EMBL" id="OJJ31695.1"/>
    </source>
</evidence>
<evidence type="ECO:0008006" key="5">
    <source>
        <dbReference type="Google" id="ProtNLM"/>
    </source>
</evidence>
<dbReference type="Proteomes" id="UP000184383">
    <property type="component" value="Unassembled WGS sequence"/>
</dbReference>
<dbReference type="PANTHER" id="PTHR42060">
    <property type="entry name" value="NHL REPEAT-CONTAINING PROTEIN-RELATED"/>
    <property type="match status" value="1"/>
</dbReference>
<sequence>MHLPTLASLAILASSALAQSTTQLFNFTTYVDIENSILRPNGHLLLTTFNNGSLYTLDPTVAKPKAELVAVFPGVTAISGIAAIGANTFAVVGGIRGHYHYTNETVFTVDFDNEKDETKPTIKAVTQVPEAVMFNGLASLPTRPDVVFVADSRRGCLFQVDTKTGNSKIAFQHPALFAPANASIPIGINGLKIANGNVFFTNSARNIFARIPISENGDIVNDVKVIARLNSNDGSDWDDFAIDASGVAYVAQPHNALARITPDGKQVIVAGGGNSTALHGPTSVNIAKDGKTAYVTTQGGQVVRVELPGYQ</sequence>
<reference evidence="3" key="1">
    <citation type="submission" date="2015-09" db="EMBL/GenBank/DDBJ databases">
        <title>Genomic diversity in the industrially and medically important fungal genus Aspergillus.</title>
        <authorList>
            <consortium name="DOE Joint Genome Institute"/>
            <person name="Riley R."/>
            <person name="Labutti K."/>
            <person name="Clum A."/>
            <person name="Sun H."/>
            <person name="Wiebenga A."/>
            <person name="De Vries R.P."/>
            <person name="Grigoriev I.V."/>
        </authorList>
    </citation>
    <scope>NUCLEOTIDE SEQUENCE [LARGE SCALE GENOMIC DNA]</scope>
    <source>
        <strain evidence="3">DTO 134E9</strain>
    </source>
</reference>
<feature type="chain" id="PRO_5011897667" description="SMP-30/Gluconolactonase/LRE-like region domain-containing protein" evidence="1">
    <location>
        <begin position="19"/>
        <end position="311"/>
    </location>
</feature>
<dbReference type="SUPFAM" id="SSF63829">
    <property type="entry name" value="Calcium-dependent phosphotriesterase"/>
    <property type="match status" value="1"/>
</dbReference>
<name>A0A1L9R9U2_ASPWE</name>
<gene>
    <name evidence="3" type="ORF">ASPWEDRAFT_627621</name>
    <name evidence="2" type="ORF">ASPWEDRAFT_672214</name>
</gene>
<evidence type="ECO:0000313" key="4">
    <source>
        <dbReference type="Proteomes" id="UP000184383"/>
    </source>
</evidence>
<dbReference type="RefSeq" id="XP_040685372.1">
    <property type="nucleotide sequence ID" value="XM_040838667.1"/>
</dbReference>
<dbReference type="STRING" id="1073089.A0A1L9R9U2"/>